<dbReference type="KEGG" id="spu:115920505"/>
<dbReference type="GeneID" id="115920503"/>
<reference evidence="3" key="1">
    <citation type="submission" date="2015-02" db="EMBL/GenBank/DDBJ databases">
        <title>Genome sequencing for Strongylocentrotus purpuratus.</title>
        <authorList>
            <person name="Murali S."/>
            <person name="Liu Y."/>
            <person name="Vee V."/>
            <person name="English A."/>
            <person name="Wang M."/>
            <person name="Skinner E."/>
            <person name="Han Y."/>
            <person name="Muzny D.M."/>
            <person name="Worley K.C."/>
            <person name="Gibbs R.A."/>
        </authorList>
    </citation>
    <scope>NUCLEOTIDE SEQUENCE</scope>
</reference>
<dbReference type="RefSeq" id="XP_030832171.1">
    <property type="nucleotide sequence ID" value="XM_030976311.1"/>
</dbReference>
<dbReference type="AlphaFoldDB" id="A0A7M7N7I1"/>
<evidence type="ECO:0000313" key="2">
    <source>
        <dbReference type="EnsemblMetazoa" id="XP_030832176"/>
    </source>
</evidence>
<dbReference type="Gene3D" id="6.10.140.920">
    <property type="match status" value="1"/>
</dbReference>
<sequence length="74" mass="8295">MTAAQAGHIAQLDATKHQLEQSVDSCRQKGSRISDLEAEVAALKATVEEKEGRIREDETIRRKLHNTIQELKVN</sequence>
<keyword evidence="1" id="KW-0175">Coiled coil</keyword>
<proteinExistence type="predicted"/>
<organism evidence="2 3">
    <name type="scientific">Strongylocentrotus purpuratus</name>
    <name type="common">Purple sea urchin</name>
    <dbReference type="NCBI Taxonomy" id="7668"/>
    <lineage>
        <taxon>Eukaryota</taxon>
        <taxon>Metazoa</taxon>
        <taxon>Echinodermata</taxon>
        <taxon>Eleutherozoa</taxon>
        <taxon>Echinozoa</taxon>
        <taxon>Echinoidea</taxon>
        <taxon>Euechinoidea</taxon>
        <taxon>Echinacea</taxon>
        <taxon>Camarodonta</taxon>
        <taxon>Echinidea</taxon>
        <taxon>Strongylocentrotidae</taxon>
        <taxon>Strongylocentrotus</taxon>
    </lineage>
</organism>
<reference evidence="2" key="2">
    <citation type="submission" date="2021-01" db="UniProtKB">
        <authorList>
            <consortium name="EnsemblMetazoa"/>
        </authorList>
    </citation>
    <scope>IDENTIFICATION</scope>
</reference>
<keyword evidence="3" id="KW-1185">Reference proteome</keyword>
<dbReference type="Proteomes" id="UP000007110">
    <property type="component" value="Unassembled WGS sequence"/>
</dbReference>
<accession>A0A7M7N7I1</accession>
<dbReference type="RefSeq" id="XP_030832176.1">
    <property type="nucleotide sequence ID" value="XM_030976316.1"/>
</dbReference>
<dbReference type="KEGG" id="spu:115920503"/>
<evidence type="ECO:0000256" key="1">
    <source>
        <dbReference type="SAM" id="Coils"/>
    </source>
</evidence>
<dbReference type="GeneID" id="115920505"/>
<protein>
    <submittedName>
        <fullName evidence="2">Uncharacterized protein</fullName>
    </submittedName>
</protein>
<evidence type="ECO:0000313" key="3">
    <source>
        <dbReference type="Proteomes" id="UP000007110"/>
    </source>
</evidence>
<feature type="coiled-coil region" evidence="1">
    <location>
        <begin position="9"/>
        <end position="53"/>
    </location>
</feature>
<dbReference type="EnsemblMetazoa" id="XM_030976311">
    <property type="protein sequence ID" value="XP_030832171"/>
    <property type="gene ID" value="LOC115920503"/>
</dbReference>
<dbReference type="OrthoDB" id="3176171at2759"/>
<name>A0A7M7N7I1_STRPU</name>
<dbReference type="EnsemblMetazoa" id="XM_030976316">
    <property type="protein sequence ID" value="XP_030832176"/>
    <property type="gene ID" value="LOC115920505"/>
</dbReference>
<dbReference type="InParanoid" id="A0A7M7N7I1"/>